<sequence length="254" mass="28185">MEQNPYQIQPGPKTRDTATPMVLFHDAGGTIFPYFRLADLHRPVYGISNARFNEGGHWQHGFRQMGVVYTHLVRSVIPSGNIFLGGWSLGGSLALEVAARLMKLPQYKVQGVILIDSIFLTESVKAHCPTTLDEFVASFKFPSQISDTHLAQAKQCVLHCYQAQCGWQPPPLSSRPPAVLLRATDPVNPEVEEMHFLDGVRSSTYLGWEDCDASFIVASLEVAGSHFTLFDSPHNETITSQIQRACSILIETRS</sequence>
<name>A0A5M9MRP3_9EURO</name>
<dbReference type="GeneID" id="54324941"/>
<comment type="caution">
    <text evidence="2">The sequence shown here is derived from an EMBL/GenBank/DDBJ whole genome shotgun (WGS) entry which is preliminary data.</text>
</comment>
<dbReference type="Proteomes" id="UP000324241">
    <property type="component" value="Unassembled WGS sequence"/>
</dbReference>
<dbReference type="Gene3D" id="3.40.50.1820">
    <property type="entry name" value="alpha/beta hydrolase"/>
    <property type="match status" value="1"/>
</dbReference>
<gene>
    <name evidence="2" type="ORF">ATNIH1004_002239</name>
</gene>
<evidence type="ECO:0000259" key="1">
    <source>
        <dbReference type="Pfam" id="PF00975"/>
    </source>
</evidence>
<dbReference type="OrthoDB" id="10253869at2759"/>
<dbReference type="SUPFAM" id="SSF53474">
    <property type="entry name" value="alpha/beta-Hydrolases"/>
    <property type="match status" value="1"/>
</dbReference>
<evidence type="ECO:0000313" key="2">
    <source>
        <dbReference type="EMBL" id="KAA8649568.1"/>
    </source>
</evidence>
<dbReference type="InterPro" id="IPR001031">
    <property type="entry name" value="Thioesterase"/>
</dbReference>
<dbReference type="InterPro" id="IPR029058">
    <property type="entry name" value="AB_hydrolase_fold"/>
</dbReference>
<proteinExistence type="predicted"/>
<accession>A0A5M9MRP3</accession>
<dbReference type="RefSeq" id="XP_033428929.1">
    <property type="nucleotide sequence ID" value="XM_033566934.1"/>
</dbReference>
<protein>
    <recommendedName>
        <fullName evidence="1">Thioesterase domain-containing protein</fullName>
    </recommendedName>
</protein>
<reference evidence="2 3" key="1">
    <citation type="submission" date="2019-08" db="EMBL/GenBank/DDBJ databases">
        <title>The genome sequence of a newly discovered highly antifungal drug resistant Aspergillus species, Aspergillus tanneri NIH 1004.</title>
        <authorList>
            <person name="Mounaud S."/>
            <person name="Singh I."/>
            <person name="Joardar V."/>
            <person name="Pakala S."/>
            <person name="Pakala S."/>
            <person name="Venepally P."/>
            <person name="Chung J.K."/>
            <person name="Losada L."/>
            <person name="Nierman W.C."/>
        </authorList>
    </citation>
    <scope>NUCLEOTIDE SEQUENCE [LARGE SCALE GENOMIC DNA]</scope>
    <source>
        <strain evidence="2 3">NIH1004</strain>
    </source>
</reference>
<dbReference type="Pfam" id="PF00975">
    <property type="entry name" value="Thioesterase"/>
    <property type="match status" value="1"/>
</dbReference>
<dbReference type="AlphaFoldDB" id="A0A5M9MRP3"/>
<feature type="domain" description="Thioesterase" evidence="1">
    <location>
        <begin position="20"/>
        <end position="140"/>
    </location>
</feature>
<dbReference type="VEuPathDB" id="FungiDB:EYZ11_005801"/>
<evidence type="ECO:0000313" key="3">
    <source>
        <dbReference type="Proteomes" id="UP000324241"/>
    </source>
</evidence>
<organism evidence="2 3">
    <name type="scientific">Aspergillus tanneri</name>
    <dbReference type="NCBI Taxonomy" id="1220188"/>
    <lineage>
        <taxon>Eukaryota</taxon>
        <taxon>Fungi</taxon>
        <taxon>Dikarya</taxon>
        <taxon>Ascomycota</taxon>
        <taxon>Pezizomycotina</taxon>
        <taxon>Eurotiomycetes</taxon>
        <taxon>Eurotiomycetidae</taxon>
        <taxon>Eurotiales</taxon>
        <taxon>Aspergillaceae</taxon>
        <taxon>Aspergillus</taxon>
        <taxon>Aspergillus subgen. Circumdati</taxon>
    </lineage>
</organism>
<dbReference type="EMBL" id="QUQM01000001">
    <property type="protein sequence ID" value="KAA8649568.1"/>
    <property type="molecule type" value="Genomic_DNA"/>
</dbReference>